<dbReference type="Proteomes" id="UP000053235">
    <property type="component" value="Unassembled WGS sequence"/>
</dbReference>
<gene>
    <name evidence="1" type="ORF">LAX5112_01111</name>
</gene>
<accession>A0A0M6ZX70</accession>
<keyword evidence="2" id="KW-1185">Reference proteome</keyword>
<evidence type="ECO:0000313" key="2">
    <source>
        <dbReference type="Proteomes" id="UP000053235"/>
    </source>
</evidence>
<dbReference type="AlphaFoldDB" id="A0A0M6ZX70"/>
<protein>
    <submittedName>
        <fullName evidence="1">Uncharacterized protein</fullName>
    </submittedName>
</protein>
<sequence length="75" mass="7852">MWTVALRPPCKALTKSASLALSRGHDIKTGIGSDARPGQLNAWCCPLASPAPNPYILSIHPSAFALPGLFLGARV</sequence>
<evidence type="ECO:0000313" key="1">
    <source>
        <dbReference type="EMBL" id="CTQ66836.1"/>
    </source>
</evidence>
<organism evidence="1 2">
    <name type="scientific">Roseibium alexandrii</name>
    <dbReference type="NCBI Taxonomy" id="388408"/>
    <lineage>
        <taxon>Bacteria</taxon>
        <taxon>Pseudomonadati</taxon>
        <taxon>Pseudomonadota</taxon>
        <taxon>Alphaproteobacteria</taxon>
        <taxon>Hyphomicrobiales</taxon>
        <taxon>Stappiaceae</taxon>
        <taxon>Roseibium</taxon>
    </lineage>
</organism>
<proteinExistence type="predicted"/>
<reference evidence="2" key="1">
    <citation type="submission" date="2015-07" db="EMBL/GenBank/DDBJ databases">
        <authorList>
            <person name="Rodrigo-Torres Lidia"/>
            <person name="Arahal R.David."/>
        </authorList>
    </citation>
    <scope>NUCLEOTIDE SEQUENCE [LARGE SCALE GENOMIC DNA]</scope>
    <source>
        <strain evidence="2">CECT 5112</strain>
    </source>
</reference>
<dbReference type="EMBL" id="CXWD01000004">
    <property type="protein sequence ID" value="CTQ66836.1"/>
    <property type="molecule type" value="Genomic_DNA"/>
</dbReference>
<dbReference type="STRING" id="388408.LAX5112_01111"/>
<name>A0A0M6ZX70_9HYPH</name>